<dbReference type="CDD" id="cd09272">
    <property type="entry name" value="RNase_HI_RT_Ty1"/>
    <property type="match status" value="1"/>
</dbReference>
<keyword evidence="2" id="KW-0378">Hydrolase</keyword>
<feature type="region of interest" description="Disordered" evidence="5">
    <location>
        <begin position="1"/>
        <end position="43"/>
    </location>
</feature>
<dbReference type="InterPro" id="IPR036397">
    <property type="entry name" value="RNaseH_sf"/>
</dbReference>
<sequence length="1619" mass="180640">MYCLKTSTRPHCEDVENGEEPSQQQQTAATEAPEAPQLQQQQQLNLPLQQDSSLKMEESTSRPWQPITHAIPVLLGEKNLEDWSVMVASTLRQMCLSKYIKSSVPEPDEEKDPKGWNKWNQEQGTVVTLLQSTLHKVRSTLTNAGLSVGEEDPYVIYNAVLKTIPKHSEDHIDQIAIRLANCKVADYSTLQAFRDDLQYMKRRLKELKLEPPEGFLLAIVLKKIEDVLPEMHAFARRDHKLGTLTWDNLMAEINSAIVTGTGNKAFSSFKKTAQTSTSSNASGGAQGGARQWPREDSLPSTGIVNGVKLPKSIIEKISYCCQCKRYLLTGWKHCEECGKCHGTSARGCRNNTQGQATQPISTNSSTTAGPTVFGGSSVAGKPATVAISALVENGKLSRDSIIADTGASETLFNDPKWFLDLVQLREQEAMESAAGPFKIEMAGTVQFDVVRDDGSVATITLEDARFSPSTPCNLISVGKLMARGYGFDGRMNHIVNTTNKKEVCQVNWKEGVPVLKAVDRSEPSGGGFLAKPAMLTSVTYKRLHDRFMHAGPAAIRGAAKRAGITIVKDKDFHCEPCLENRLTDMYGKHQKSKYNAPGQLIRFDLVEFKEGYNGRRYCLHFVDMDTNFHWVYFANRKHEAFGQIKEFVAFFERQSGRKIQALGCDNGPEFGLATALFKDSKLIRWANENGIAILRTIPHSPWMNGKAEKAGRDIVEKARTAHNAANLPSQLWPFTMEAACRVINLLPCTANEDNKAPIQLLGERLNLDKEAIPDAGFLRVVGSEVWIHVKKAYRQSSDKYAKTGIKTKLLSWDTPSGKIVWVYDAKADKVYRAVAIKIRECEDPPLNDPEMEEVEHVAEFGDTSIEDEFTTITTILEEANTLPTLQEPIIRLGTPIEDRETSDPQDQAPDARLNETPTEVPGPFQLPSPGCTPEPEIHTKVQGREGSGESQKNNPRCSPTNKTKGQRGVLGDTTVEERDTINQEEESVGGPSRVLPSVEDLPHDDIPQGVRDEDVLVEEEPIPRSRRPRSSTPQVPTREQPKRAAKGKNRVGLPDSSKGLGALAINATVPHDSHEPILESICLSALKVQHLIDTKTSDIPKNYKQAMQSPDFDKAWKPACDEGIAKLEENHTYDWSDPDPGANILPAKWVFDLKDDPEDPLGDKKVPRARPVICGNYETESWAMEDIYSAVASSTSIKLFMAFVAIKGLAWKKFDFVVAFLNSPIPEGNRIFVRPPPGYGRRDGKVWLMVKGMYGMRRSPLWWFETITPFLKDLGFEPFDNELCIFRNEKTGVLLILYVDDMLIAGPVSSDIDEVAAAISKRFNLKHLGDPEKFLGFNIKRDEENATIFLSQEEYTKKTVKLYGFESTKLAKTPWPAGLELPKDWEPMDEETKMYQKRTGALNWLSTGTRPDITYTVNKVAKGNVGPSAMHLRLQKHLFRYLERFPDLGIVINGKMPLNNIIKAYADASFGDDLSTRRSTAGYVVFVAGAPVLWKSKVQNLVTLSTTEAEFVNLTPAGQALLWVWSFLKEFGIHPEKPLLLFTDSLNAKYNVLNRNNAARTRHIDIRYKWVVEKTKEGNFSIQHVGTEEMAADGLTKPLEAIKHSQFVQALGLKRCSIY</sequence>
<evidence type="ECO:0000256" key="3">
    <source>
        <dbReference type="ARBA" id="ARBA00022884"/>
    </source>
</evidence>
<gene>
    <name evidence="7" type="primary">vic1c</name>
</gene>
<keyword evidence="3" id="KW-0694">RNA-binding</keyword>
<dbReference type="InterPro" id="IPR054722">
    <property type="entry name" value="PolX-like_BBD"/>
</dbReference>
<dbReference type="InterPro" id="IPR043502">
    <property type="entry name" value="DNA/RNA_pol_sf"/>
</dbReference>
<name>W1I7F3_CRYPA</name>
<dbReference type="Gene3D" id="3.30.420.10">
    <property type="entry name" value="Ribonuclease H-like superfamily/Ribonuclease H"/>
    <property type="match status" value="1"/>
</dbReference>
<keyword evidence="2" id="KW-0064">Aspartyl protease</keyword>
<keyword evidence="2" id="KW-0645">Protease</keyword>
<dbReference type="Pfam" id="PF22936">
    <property type="entry name" value="Pol_BBD"/>
    <property type="match status" value="1"/>
</dbReference>
<dbReference type="Pfam" id="PF07727">
    <property type="entry name" value="RVT_2"/>
    <property type="match status" value="1"/>
</dbReference>
<dbReference type="SUPFAM" id="SSF56672">
    <property type="entry name" value="DNA/RNA polymerases"/>
    <property type="match status" value="1"/>
</dbReference>
<dbReference type="GO" id="GO:0004190">
    <property type="term" value="F:aspartic-type endopeptidase activity"/>
    <property type="evidence" value="ECO:0007669"/>
    <property type="project" value="UniProtKB-KW"/>
</dbReference>
<dbReference type="SUPFAM" id="SSF53098">
    <property type="entry name" value="Ribonuclease H-like"/>
    <property type="match status" value="1"/>
</dbReference>
<dbReference type="GO" id="GO:0015074">
    <property type="term" value="P:DNA integration"/>
    <property type="evidence" value="ECO:0007669"/>
    <property type="project" value="InterPro"/>
</dbReference>
<feature type="region of interest" description="Disordered" evidence="5">
    <location>
        <begin position="895"/>
        <end position="1058"/>
    </location>
</feature>
<keyword evidence="4" id="KW-0496">Mitochondrion</keyword>
<feature type="region of interest" description="Disordered" evidence="5">
    <location>
        <begin position="275"/>
        <end position="297"/>
    </location>
</feature>
<dbReference type="PANTHER" id="PTHR11439">
    <property type="entry name" value="GAG-POL-RELATED RETROTRANSPOSON"/>
    <property type="match status" value="1"/>
</dbReference>
<protein>
    <submittedName>
        <fullName evidence="7">Vegetative incompatibility protein 1c</fullName>
    </submittedName>
</protein>
<feature type="compositionally biased region" description="Low complexity" evidence="5">
    <location>
        <begin position="20"/>
        <end position="43"/>
    </location>
</feature>
<proteinExistence type="predicted"/>
<dbReference type="PANTHER" id="PTHR11439:SF440">
    <property type="entry name" value="INTEGRASE CATALYTIC DOMAIN-CONTAINING PROTEIN"/>
    <property type="match status" value="1"/>
</dbReference>
<feature type="compositionally biased region" description="Basic and acidic residues" evidence="5">
    <location>
        <begin position="1000"/>
        <end position="1014"/>
    </location>
</feature>
<dbReference type="InterPro" id="IPR012337">
    <property type="entry name" value="RNaseH-like_sf"/>
</dbReference>
<dbReference type="PROSITE" id="PS50994">
    <property type="entry name" value="INTEGRASE"/>
    <property type="match status" value="1"/>
</dbReference>
<dbReference type="InterPro" id="IPR001584">
    <property type="entry name" value="Integrase_cat-core"/>
</dbReference>
<dbReference type="GO" id="GO:0003723">
    <property type="term" value="F:RNA binding"/>
    <property type="evidence" value="ECO:0007669"/>
    <property type="project" value="UniProtKB-KW"/>
</dbReference>
<feature type="compositionally biased region" description="Basic and acidic residues" evidence="5">
    <location>
        <begin position="935"/>
        <end position="947"/>
    </location>
</feature>
<feature type="domain" description="Integrase catalytic" evidence="6">
    <location>
        <begin position="593"/>
        <end position="765"/>
    </location>
</feature>
<reference evidence="7" key="1">
    <citation type="journal article" date="2014" name="Genetics">
        <title>Vegetative Incompatibility Loci with Dedicated Roles in Allorecognition Restrict Mycovirus Transmission in Chestnut Blight Fungus.</title>
        <authorList>
            <person name="Zhang D.X."/>
            <person name="Spiering M.J."/>
            <person name="Dawe A.L."/>
            <person name="Nuss D.L."/>
        </authorList>
    </citation>
    <scope>NUCLEOTIDE SEQUENCE</scope>
    <source>
        <strain evidence="7">EU55</strain>
    </source>
</reference>
<dbReference type="EMBL" id="HG799048">
    <property type="protein sequence ID" value="CDL70798.1"/>
    <property type="molecule type" value="Genomic_DNA"/>
</dbReference>
<evidence type="ECO:0000313" key="7">
    <source>
        <dbReference type="EMBL" id="CDL70798.1"/>
    </source>
</evidence>
<dbReference type="GO" id="GO:0005739">
    <property type="term" value="C:mitochondrion"/>
    <property type="evidence" value="ECO:0007669"/>
    <property type="project" value="UniProtKB-SubCell"/>
</dbReference>
<evidence type="ECO:0000259" key="6">
    <source>
        <dbReference type="PROSITE" id="PS50994"/>
    </source>
</evidence>
<accession>W1I7F3</accession>
<evidence type="ECO:0000256" key="1">
    <source>
        <dbReference type="ARBA" id="ARBA00004173"/>
    </source>
</evidence>
<organism evidence="7">
    <name type="scientific">Cryphonectria parasitica</name>
    <name type="common">Chestnut blight fungus</name>
    <name type="synonym">Endothia parasitica</name>
    <dbReference type="NCBI Taxonomy" id="5116"/>
    <lineage>
        <taxon>Eukaryota</taxon>
        <taxon>Fungi</taxon>
        <taxon>Dikarya</taxon>
        <taxon>Ascomycota</taxon>
        <taxon>Pezizomycotina</taxon>
        <taxon>Sordariomycetes</taxon>
        <taxon>Sordariomycetidae</taxon>
        <taxon>Diaporthales</taxon>
        <taxon>Cryphonectriaceae</taxon>
        <taxon>Cryphonectria-Endothia species complex</taxon>
        <taxon>Cryphonectria</taxon>
    </lineage>
</organism>
<evidence type="ECO:0000256" key="4">
    <source>
        <dbReference type="ARBA" id="ARBA00023128"/>
    </source>
</evidence>
<comment type="subcellular location">
    <subcellularLocation>
        <location evidence="1">Mitochondrion</location>
    </subcellularLocation>
</comment>
<evidence type="ECO:0000256" key="5">
    <source>
        <dbReference type="SAM" id="MobiDB-lite"/>
    </source>
</evidence>
<dbReference type="GO" id="GO:0005634">
    <property type="term" value="C:nucleus"/>
    <property type="evidence" value="ECO:0007669"/>
    <property type="project" value="UniProtKB-ARBA"/>
</dbReference>
<feature type="compositionally biased region" description="Polar residues" evidence="5">
    <location>
        <begin position="948"/>
        <end position="963"/>
    </location>
</feature>
<dbReference type="InterPro" id="IPR013103">
    <property type="entry name" value="RVT_2"/>
</dbReference>
<evidence type="ECO:0000256" key="2">
    <source>
        <dbReference type="ARBA" id="ARBA00022750"/>
    </source>
</evidence>